<organism evidence="1 2">
    <name type="scientific">Pectinatus brassicae</name>
    <dbReference type="NCBI Taxonomy" id="862415"/>
    <lineage>
        <taxon>Bacteria</taxon>
        <taxon>Bacillati</taxon>
        <taxon>Bacillota</taxon>
        <taxon>Negativicutes</taxon>
        <taxon>Selenomonadales</taxon>
        <taxon>Selenomonadaceae</taxon>
        <taxon>Pectinatus</taxon>
    </lineage>
</organism>
<name>A0A840UHA2_9FIRM</name>
<dbReference type="EMBL" id="JACHFH010000034">
    <property type="protein sequence ID" value="MBB5337121.1"/>
    <property type="molecule type" value="Genomic_DNA"/>
</dbReference>
<sequence>MPNEIFVDLHNELKFWQKKLSKDNGELLKKRLEYANFSRRIKRNEEWYFEPENDCSNIIRDILYDELKIVDIREKIYR</sequence>
<comment type="caution">
    <text evidence="1">The sequence shown here is derived from an EMBL/GenBank/DDBJ whole genome shotgun (WGS) entry which is preliminary data.</text>
</comment>
<gene>
    <name evidence="1" type="ORF">HNR32_002278</name>
</gene>
<reference evidence="1 2" key="1">
    <citation type="submission" date="2020-08" db="EMBL/GenBank/DDBJ databases">
        <title>Genomic Encyclopedia of Type Strains, Phase IV (KMG-IV): sequencing the most valuable type-strain genomes for metagenomic binning, comparative biology and taxonomic classification.</title>
        <authorList>
            <person name="Goeker M."/>
        </authorList>
    </citation>
    <scope>NUCLEOTIDE SEQUENCE [LARGE SCALE GENOMIC DNA]</scope>
    <source>
        <strain evidence="1 2">DSM 24661</strain>
    </source>
</reference>
<evidence type="ECO:0000313" key="2">
    <source>
        <dbReference type="Proteomes" id="UP000559117"/>
    </source>
</evidence>
<proteinExistence type="predicted"/>
<dbReference type="AlphaFoldDB" id="A0A840UHA2"/>
<evidence type="ECO:0000313" key="1">
    <source>
        <dbReference type="EMBL" id="MBB5337121.1"/>
    </source>
</evidence>
<protein>
    <submittedName>
        <fullName evidence="1">Uncharacterized protein</fullName>
    </submittedName>
</protein>
<accession>A0A840UHA2</accession>
<dbReference type="Proteomes" id="UP000559117">
    <property type="component" value="Unassembled WGS sequence"/>
</dbReference>
<keyword evidence="2" id="KW-1185">Reference proteome</keyword>
<dbReference type="RefSeq" id="WP_183862676.1">
    <property type="nucleotide sequence ID" value="NZ_JACHFH010000034.1"/>
</dbReference>